<proteinExistence type="inferred from homology"/>
<dbReference type="GO" id="GO:0005829">
    <property type="term" value="C:cytosol"/>
    <property type="evidence" value="ECO:0007669"/>
    <property type="project" value="TreeGrafter"/>
</dbReference>
<dbReference type="GO" id="GO:0030527">
    <property type="term" value="F:structural constituent of chromatin"/>
    <property type="evidence" value="ECO:0007669"/>
    <property type="project" value="InterPro"/>
</dbReference>
<sequence>MAKTALQLIADAVAKKHKITVKEAEKFVSAIFDVVNEGLKTDKLVKVKGLGTFKVQAVKPRESVNVNTGERVLIEGHEKISFTPDATMKELVNKPFAQFETVVLNDGVDFADIESKSDDEEKAENTDEIVVSAEEIADSDEEKAETKEEITAEIIDEKPAEEVPQPAVEIPMVAVEAKEEITEESEEEQKAVIKEKEAVVEVKAEAVEEQPEQVAEVPKVNAFPIEKPKKINWLLWSSVAFAVIAVMYFFGYKFGKDAALRDNKMAIRTQAEDSLAEKTKTTAKQAATNTQKATAKAAQQATDEAEKYKKMSSDKRIRYGAYDIVGIEKIVVLKKGQTMQSYSRRALGPDMVGYFQVLNNATTMVAGDTMKVPKVELRPQYRTK</sequence>
<dbReference type="AlphaFoldDB" id="A0AAJ3RQH5"/>
<dbReference type="EMBL" id="PENF01000002">
    <property type="protein sequence ID" value="PJI19248.1"/>
    <property type="molecule type" value="Genomic_DNA"/>
</dbReference>
<dbReference type="InterPro" id="IPR000119">
    <property type="entry name" value="Hist_DNA-bd"/>
</dbReference>
<dbReference type="Proteomes" id="UP000229102">
    <property type="component" value="Unassembled WGS sequence"/>
</dbReference>
<evidence type="ECO:0000313" key="5">
    <source>
        <dbReference type="EMBL" id="PJI19248.1"/>
    </source>
</evidence>
<comment type="caution">
    <text evidence="5">The sequence shown here is derived from an EMBL/GenBank/DDBJ whole genome shotgun (WGS) entry which is preliminary data.</text>
</comment>
<organism evidence="5 6">
    <name type="scientific">Prevotella intermedia</name>
    <dbReference type="NCBI Taxonomy" id="28131"/>
    <lineage>
        <taxon>Bacteria</taxon>
        <taxon>Pseudomonadati</taxon>
        <taxon>Bacteroidota</taxon>
        <taxon>Bacteroidia</taxon>
        <taxon>Bacteroidales</taxon>
        <taxon>Prevotellaceae</taxon>
        <taxon>Prevotella</taxon>
    </lineage>
</organism>
<dbReference type="PANTHER" id="PTHR33175:SF2">
    <property type="entry name" value="INTEGRATION HOST FACTOR SUBUNIT ALPHA"/>
    <property type="match status" value="1"/>
</dbReference>
<protein>
    <submittedName>
        <fullName evidence="5">DNA-binding protein</fullName>
    </submittedName>
</protein>
<feature type="transmembrane region" description="Helical" evidence="4">
    <location>
        <begin position="233"/>
        <end position="251"/>
    </location>
</feature>
<dbReference type="SUPFAM" id="SSF47729">
    <property type="entry name" value="IHF-like DNA-binding proteins"/>
    <property type="match status" value="1"/>
</dbReference>
<keyword evidence="4" id="KW-0472">Membrane</keyword>
<evidence type="ECO:0000256" key="2">
    <source>
        <dbReference type="ARBA" id="ARBA00023125"/>
    </source>
</evidence>
<dbReference type="InterPro" id="IPR010992">
    <property type="entry name" value="IHF-like_DNA-bd_dom_sf"/>
</dbReference>
<dbReference type="GO" id="GO:0003677">
    <property type="term" value="F:DNA binding"/>
    <property type="evidence" value="ECO:0007669"/>
    <property type="project" value="UniProtKB-KW"/>
</dbReference>
<keyword evidence="4" id="KW-0812">Transmembrane</keyword>
<keyword evidence="2 5" id="KW-0238">DNA-binding</keyword>
<dbReference type="Gene3D" id="4.10.520.10">
    <property type="entry name" value="IHF-like DNA-binding proteins"/>
    <property type="match status" value="1"/>
</dbReference>
<evidence type="ECO:0000313" key="6">
    <source>
        <dbReference type="Proteomes" id="UP000229102"/>
    </source>
</evidence>
<name>A0AAJ3RQH5_PREIN</name>
<dbReference type="PANTHER" id="PTHR33175">
    <property type="entry name" value="DNA-BINDING PROTEIN HU"/>
    <property type="match status" value="1"/>
</dbReference>
<dbReference type="Pfam" id="PF00216">
    <property type="entry name" value="Bac_DNA_binding"/>
    <property type="match status" value="1"/>
</dbReference>
<evidence type="ECO:0000256" key="4">
    <source>
        <dbReference type="SAM" id="Phobius"/>
    </source>
</evidence>
<dbReference type="RefSeq" id="WP_100328520.1">
    <property type="nucleotide sequence ID" value="NZ_PENF01000002.1"/>
</dbReference>
<accession>A0AAJ3RQH5</accession>
<keyword evidence="4" id="KW-1133">Transmembrane helix</keyword>
<dbReference type="SMART" id="SM00411">
    <property type="entry name" value="BHL"/>
    <property type="match status" value="1"/>
</dbReference>
<evidence type="ECO:0000256" key="3">
    <source>
        <dbReference type="RuleBase" id="RU003939"/>
    </source>
</evidence>
<reference evidence="5 6" key="1">
    <citation type="submission" date="2017-11" db="EMBL/GenBank/DDBJ databases">
        <title>Genome sequencing of Prevotella intermedia KCOM 2698.</title>
        <authorList>
            <person name="Kook J.-K."/>
            <person name="Park S.-N."/>
            <person name="Lim Y.K."/>
        </authorList>
    </citation>
    <scope>NUCLEOTIDE SEQUENCE [LARGE SCALE GENOMIC DNA]</scope>
    <source>
        <strain evidence="5 6">KCOM 2698</strain>
    </source>
</reference>
<comment type="similarity">
    <text evidence="1 3">Belongs to the bacterial histone-like protein family.</text>
</comment>
<dbReference type="CDD" id="cd13832">
    <property type="entry name" value="IHF"/>
    <property type="match status" value="1"/>
</dbReference>
<evidence type="ECO:0000256" key="1">
    <source>
        <dbReference type="ARBA" id="ARBA00010529"/>
    </source>
</evidence>
<gene>
    <name evidence="5" type="ORF">CTM53_11940</name>
</gene>